<reference evidence="1" key="1">
    <citation type="submission" date="2022-06" db="EMBL/GenBank/DDBJ databases">
        <title>Genome Sequence of Candolleomyces eurysporus.</title>
        <authorList>
            <person name="Buettner E."/>
        </authorList>
    </citation>
    <scope>NUCLEOTIDE SEQUENCE</scope>
    <source>
        <strain evidence="1">VTCC 930004</strain>
    </source>
</reference>
<accession>A0A9W8MHS1</accession>
<dbReference type="AlphaFoldDB" id="A0A9W8MHS1"/>
<evidence type="ECO:0000313" key="2">
    <source>
        <dbReference type="Proteomes" id="UP001140091"/>
    </source>
</evidence>
<comment type="caution">
    <text evidence="1">The sequence shown here is derived from an EMBL/GenBank/DDBJ whole genome shotgun (WGS) entry which is preliminary data.</text>
</comment>
<name>A0A9W8MHS1_9AGAR</name>
<gene>
    <name evidence="1" type="ORF">H1R20_g8090</name>
</gene>
<dbReference type="OrthoDB" id="2322999at2759"/>
<keyword evidence="2" id="KW-1185">Reference proteome</keyword>
<dbReference type="EMBL" id="JANBPK010000912">
    <property type="protein sequence ID" value="KAJ2929004.1"/>
    <property type="molecule type" value="Genomic_DNA"/>
</dbReference>
<protein>
    <submittedName>
        <fullName evidence="1">Uncharacterized protein</fullName>
    </submittedName>
</protein>
<evidence type="ECO:0000313" key="1">
    <source>
        <dbReference type="EMBL" id="KAJ2929004.1"/>
    </source>
</evidence>
<sequence>MSVDPNQSFRKRYNDLRLVDQASRDFTNRDYWFEQIGKLLQEKDKSHRYALNLVHRHFELRDEERMVATDCTTKPEPVLNTVKPDVHPSSWSSDKWEYEWQRGAKLEPLPLVDDDLFSAFEKLFGQDEKIGEVLGLALRPTELDGDNLWWEVADNNNRELTISPKKRPERTDENTFETCWIPKTVGEVVDGMKVVMECCGVCTWGNH</sequence>
<organism evidence="1 2">
    <name type="scientific">Candolleomyces eurysporus</name>
    <dbReference type="NCBI Taxonomy" id="2828524"/>
    <lineage>
        <taxon>Eukaryota</taxon>
        <taxon>Fungi</taxon>
        <taxon>Dikarya</taxon>
        <taxon>Basidiomycota</taxon>
        <taxon>Agaricomycotina</taxon>
        <taxon>Agaricomycetes</taxon>
        <taxon>Agaricomycetidae</taxon>
        <taxon>Agaricales</taxon>
        <taxon>Agaricineae</taxon>
        <taxon>Psathyrellaceae</taxon>
        <taxon>Candolleomyces</taxon>
    </lineage>
</organism>
<dbReference type="Proteomes" id="UP001140091">
    <property type="component" value="Unassembled WGS sequence"/>
</dbReference>
<proteinExistence type="predicted"/>
<feature type="non-terminal residue" evidence="1">
    <location>
        <position position="207"/>
    </location>
</feature>